<protein>
    <submittedName>
        <fullName evidence="1">Uncharacterized protein</fullName>
    </submittedName>
</protein>
<accession>A0A450TVZ0</accession>
<sequence length="67" mass="7547">MASWRKVTPGATLPRTDRTRFSNHLSFGSTAISLSTCHFECSEKSCALGTFRKVGRFLAAFEMTRMR</sequence>
<organism evidence="1">
    <name type="scientific">Candidatus Kentrum sp. FW</name>
    <dbReference type="NCBI Taxonomy" id="2126338"/>
    <lineage>
        <taxon>Bacteria</taxon>
        <taxon>Pseudomonadati</taxon>
        <taxon>Pseudomonadota</taxon>
        <taxon>Gammaproteobacteria</taxon>
        <taxon>Candidatus Kentrum</taxon>
    </lineage>
</organism>
<gene>
    <name evidence="1" type="ORF">BECKFW1821C_GA0114237_104315</name>
</gene>
<evidence type="ECO:0000313" key="1">
    <source>
        <dbReference type="EMBL" id="VFJ73068.1"/>
    </source>
</evidence>
<proteinExistence type="predicted"/>
<dbReference type="AlphaFoldDB" id="A0A450TVZ0"/>
<name>A0A450TVZ0_9GAMM</name>
<dbReference type="EMBL" id="CAADFE010000043">
    <property type="protein sequence ID" value="VFJ73068.1"/>
    <property type="molecule type" value="Genomic_DNA"/>
</dbReference>
<reference evidence="1" key="1">
    <citation type="submission" date="2019-02" db="EMBL/GenBank/DDBJ databases">
        <authorList>
            <person name="Gruber-Vodicka R. H."/>
            <person name="Seah K. B. B."/>
        </authorList>
    </citation>
    <scope>NUCLEOTIDE SEQUENCE</scope>
    <source>
        <strain evidence="1">BECK_BZ131</strain>
    </source>
</reference>